<gene>
    <name evidence="1" type="ORF">SteCoe_7731</name>
</gene>
<organism evidence="1 2">
    <name type="scientific">Stentor coeruleus</name>
    <dbReference type="NCBI Taxonomy" id="5963"/>
    <lineage>
        <taxon>Eukaryota</taxon>
        <taxon>Sar</taxon>
        <taxon>Alveolata</taxon>
        <taxon>Ciliophora</taxon>
        <taxon>Postciliodesmatophora</taxon>
        <taxon>Heterotrichea</taxon>
        <taxon>Heterotrichida</taxon>
        <taxon>Stentoridae</taxon>
        <taxon>Stentor</taxon>
    </lineage>
</organism>
<evidence type="ECO:0000313" key="2">
    <source>
        <dbReference type="Proteomes" id="UP000187209"/>
    </source>
</evidence>
<dbReference type="AlphaFoldDB" id="A0A1R2CM06"/>
<proteinExistence type="predicted"/>
<protein>
    <submittedName>
        <fullName evidence="1">Uncharacterized protein</fullName>
    </submittedName>
</protein>
<name>A0A1R2CM06_9CILI</name>
<dbReference type="InterPro" id="IPR032727">
    <property type="entry name" value="CLAMP"/>
</dbReference>
<dbReference type="Pfam" id="PF14769">
    <property type="entry name" value="CLAMP"/>
    <property type="match status" value="1"/>
</dbReference>
<sequence length="242" mass="28205">MFLVYKNIPKGSIEGMLQEQNGSKRKILLENTIKTSYTGIHKNIFYEFHLSNLNFCLSNSFTSEKTSCLLEIFKQVFDQSLSERLSESQSFEIFKNLLLKHSVQRSPRSIAVFTVSEVKKVVEFALVSFFRHFSLYTYAFLPNCNLSLKNVNRFEGVFPMILRLEDGAEIIPETIPALDEYIIKPVIEEPPRELDSEEEEALITDPLQYLLEKELKQIKTELDEKIKKQDEEFLAKIEVFKK</sequence>
<dbReference type="EMBL" id="MPUH01000112">
    <property type="protein sequence ID" value="OMJ90049.1"/>
    <property type="molecule type" value="Genomic_DNA"/>
</dbReference>
<dbReference type="OrthoDB" id="302881at2759"/>
<comment type="caution">
    <text evidence="1">The sequence shown here is derived from an EMBL/GenBank/DDBJ whole genome shotgun (WGS) entry which is preliminary data.</text>
</comment>
<dbReference type="PANTHER" id="PTHR28457:SF1">
    <property type="entry name" value="CILIA- AND FLAGELLA-ASSOCIATED PROTEIN 119"/>
    <property type="match status" value="1"/>
</dbReference>
<keyword evidence="2" id="KW-1185">Reference proteome</keyword>
<accession>A0A1R2CM06</accession>
<reference evidence="1 2" key="1">
    <citation type="submission" date="2016-11" db="EMBL/GenBank/DDBJ databases">
        <title>The macronuclear genome of Stentor coeruleus: a giant cell with tiny introns.</title>
        <authorList>
            <person name="Slabodnick M."/>
            <person name="Ruby J.G."/>
            <person name="Reiff S.B."/>
            <person name="Swart E.C."/>
            <person name="Gosai S."/>
            <person name="Prabakaran S."/>
            <person name="Witkowska E."/>
            <person name="Larue G.E."/>
            <person name="Fisher S."/>
            <person name="Freeman R.M."/>
            <person name="Gunawardena J."/>
            <person name="Chu W."/>
            <person name="Stover N.A."/>
            <person name="Gregory B.D."/>
            <person name="Nowacki M."/>
            <person name="Derisi J."/>
            <person name="Roy S.W."/>
            <person name="Marshall W.F."/>
            <person name="Sood P."/>
        </authorList>
    </citation>
    <scope>NUCLEOTIDE SEQUENCE [LARGE SCALE GENOMIC DNA]</scope>
    <source>
        <strain evidence="1">WM001</strain>
    </source>
</reference>
<dbReference type="PANTHER" id="PTHR28457">
    <property type="entry name" value="COILED-COIL DOMAIN-CONTAINING PROTEIN 189"/>
    <property type="match status" value="1"/>
</dbReference>
<dbReference type="Proteomes" id="UP000187209">
    <property type="component" value="Unassembled WGS sequence"/>
</dbReference>
<evidence type="ECO:0000313" key="1">
    <source>
        <dbReference type="EMBL" id="OMJ90049.1"/>
    </source>
</evidence>